<dbReference type="PANTHER" id="PTHR11799">
    <property type="entry name" value="PARAOXONASE"/>
    <property type="match status" value="1"/>
</dbReference>
<sequence>MAGSLRTIVCSIFVGIFLQRYSITIGLWRDKNLQKEKHFDGYNCHYLLEEYGAEDIATTSDGLAFITSGLGPYPPFIKNEAPSAIYVMDLNVSPVRLTEVTIKSSQDLKLNPHGLDLFEDGDKIYVFIVNHHQDLSVEAVEKFEYLIETNELVWIKSFINPDVLRSVNDVVAVGPDEFYCTNDFYSTHKTPIQRMIEQYSTLKLGSVAHCNEQKCELKTSYHIGMANGITTRTIDGKTEVLVIYCYDDKIGVYEILENGDLTFTRTIASSPTMDNFWNAPDGSIYLAGNDKMPLGSEVLRILSNSDKMEQVYFDDGAEFTMASIFVIWGENILLGSPNHKFMACKKQ</sequence>
<dbReference type="Gene3D" id="2.120.10.30">
    <property type="entry name" value="TolB, C-terminal domain"/>
    <property type="match status" value="1"/>
</dbReference>
<dbReference type="Pfam" id="PF01731">
    <property type="entry name" value="Arylesterase"/>
    <property type="match status" value="1"/>
</dbReference>
<dbReference type="InterPro" id="IPR002640">
    <property type="entry name" value="Arylesterase"/>
</dbReference>
<evidence type="ECO:0000256" key="6">
    <source>
        <dbReference type="ARBA" id="ARBA00023180"/>
    </source>
</evidence>
<keyword evidence="4" id="KW-0378">Hydrolase</keyword>
<reference evidence="7 8" key="1">
    <citation type="submission" date="2021-04" db="EMBL/GenBank/DDBJ databases">
        <authorList>
            <person name="Bliznina A."/>
        </authorList>
    </citation>
    <scope>NUCLEOTIDE SEQUENCE [LARGE SCALE GENOMIC DNA]</scope>
</reference>
<dbReference type="Proteomes" id="UP001158576">
    <property type="component" value="Chromosome PAR"/>
</dbReference>
<organism evidence="7 8">
    <name type="scientific">Oikopleura dioica</name>
    <name type="common">Tunicate</name>
    <dbReference type="NCBI Taxonomy" id="34765"/>
    <lineage>
        <taxon>Eukaryota</taxon>
        <taxon>Metazoa</taxon>
        <taxon>Chordata</taxon>
        <taxon>Tunicata</taxon>
        <taxon>Appendicularia</taxon>
        <taxon>Copelata</taxon>
        <taxon>Oikopleuridae</taxon>
        <taxon>Oikopleura</taxon>
    </lineage>
</organism>
<dbReference type="EC" id="3.1.1.2" evidence="3"/>
<dbReference type="EMBL" id="OU015568">
    <property type="protein sequence ID" value="CAG5085577.1"/>
    <property type="molecule type" value="Genomic_DNA"/>
</dbReference>
<evidence type="ECO:0000256" key="1">
    <source>
        <dbReference type="ARBA" id="ARBA00000368"/>
    </source>
</evidence>
<accession>A0ABN7RWQ0</accession>
<keyword evidence="6" id="KW-0325">Glycoprotein</keyword>
<dbReference type="SUPFAM" id="SSF63829">
    <property type="entry name" value="Calcium-dependent phosphotriesterase"/>
    <property type="match status" value="1"/>
</dbReference>
<evidence type="ECO:0000313" key="7">
    <source>
        <dbReference type="EMBL" id="CAG5085577.1"/>
    </source>
</evidence>
<proteinExistence type="inferred from homology"/>
<comment type="catalytic activity">
    <reaction evidence="1">
        <text>a phenyl acetate + H2O = a phenol + acetate + H(+)</text>
        <dbReference type="Rhea" id="RHEA:17309"/>
        <dbReference type="ChEBI" id="CHEBI:15377"/>
        <dbReference type="ChEBI" id="CHEBI:15378"/>
        <dbReference type="ChEBI" id="CHEBI:30089"/>
        <dbReference type="ChEBI" id="CHEBI:33853"/>
        <dbReference type="ChEBI" id="CHEBI:140310"/>
        <dbReference type="EC" id="3.1.1.2"/>
    </reaction>
</comment>
<protein>
    <recommendedName>
        <fullName evidence="3">arylesterase</fullName>
        <ecNumber evidence="3">3.1.1.2</ecNumber>
    </recommendedName>
</protein>
<evidence type="ECO:0000313" key="8">
    <source>
        <dbReference type="Proteomes" id="UP001158576"/>
    </source>
</evidence>
<gene>
    <name evidence="7" type="ORF">OKIOD_LOCUS2489</name>
</gene>
<evidence type="ECO:0000256" key="4">
    <source>
        <dbReference type="ARBA" id="ARBA00022801"/>
    </source>
</evidence>
<dbReference type="PANTHER" id="PTHR11799:SF12">
    <property type="entry name" value="PARAOXONASE-RELATED"/>
    <property type="match status" value="1"/>
</dbReference>
<evidence type="ECO:0000256" key="3">
    <source>
        <dbReference type="ARBA" id="ARBA00013277"/>
    </source>
</evidence>
<evidence type="ECO:0000256" key="5">
    <source>
        <dbReference type="ARBA" id="ARBA00023157"/>
    </source>
</evidence>
<evidence type="ECO:0000256" key="2">
    <source>
        <dbReference type="ARBA" id="ARBA00008595"/>
    </source>
</evidence>
<comment type="similarity">
    <text evidence="2">Belongs to the paraoxonase family.</text>
</comment>
<keyword evidence="5" id="KW-1015">Disulfide bond</keyword>
<name>A0ABN7RWQ0_OIKDI</name>
<dbReference type="InterPro" id="IPR051288">
    <property type="entry name" value="Serum_paraoxonase/arylesterase"/>
</dbReference>
<dbReference type="InterPro" id="IPR011042">
    <property type="entry name" value="6-blade_b-propeller_TolB-like"/>
</dbReference>
<keyword evidence="8" id="KW-1185">Reference proteome</keyword>